<accession>C0VYK9</accession>
<organism evidence="1 2">
    <name type="scientific">Gleimia coleocanis DSM 15436</name>
    <dbReference type="NCBI Taxonomy" id="525245"/>
    <lineage>
        <taxon>Bacteria</taxon>
        <taxon>Bacillati</taxon>
        <taxon>Actinomycetota</taxon>
        <taxon>Actinomycetes</taxon>
        <taxon>Actinomycetales</taxon>
        <taxon>Actinomycetaceae</taxon>
        <taxon>Gleimia</taxon>
    </lineage>
</organism>
<evidence type="ECO:0000313" key="1">
    <source>
        <dbReference type="EMBL" id="EEH64512.1"/>
    </source>
</evidence>
<sequence length="49" mass="5272">MCVASANPDFLRANCDSDAEETREREFGRKCLNNNGGGSQLGTTTISFS</sequence>
<comment type="caution">
    <text evidence="1">The sequence shown here is derived from an EMBL/GenBank/DDBJ whole genome shotgun (WGS) entry which is preliminary data.</text>
</comment>
<dbReference type="Proteomes" id="UP000010301">
    <property type="component" value="Unassembled WGS sequence"/>
</dbReference>
<reference evidence="1 2" key="1">
    <citation type="submission" date="2009-01" db="EMBL/GenBank/DDBJ databases">
        <authorList>
            <person name="Qin X."/>
            <person name="Bachman B."/>
            <person name="Battles P."/>
            <person name="Bell A."/>
            <person name="Bess C."/>
            <person name="Bickham C."/>
            <person name="Chaboub L."/>
            <person name="Chen D."/>
            <person name="Coyle M."/>
            <person name="Deiros D.R."/>
            <person name="Dinh H."/>
            <person name="Forbes L."/>
            <person name="Fowler G."/>
            <person name="Francisco L."/>
            <person name="Fu Q."/>
            <person name="Gubbala S."/>
            <person name="Hale W."/>
            <person name="Han Y."/>
            <person name="Hemphill L."/>
            <person name="Highlander S.K."/>
            <person name="Hirani K."/>
            <person name="Hogues M."/>
            <person name="Jackson L."/>
            <person name="Jakkamsetti A."/>
            <person name="Javaid M."/>
            <person name="Jiang H."/>
            <person name="Korchina V."/>
            <person name="Kovar C."/>
            <person name="Lara F."/>
            <person name="Lee S."/>
            <person name="Mata R."/>
            <person name="Mathew T."/>
            <person name="Moen C."/>
            <person name="Morales K."/>
            <person name="Munidasa M."/>
            <person name="Nazareth L."/>
            <person name="Ngo R."/>
            <person name="Nguyen L."/>
            <person name="Okwuonu G."/>
            <person name="Ongeri F."/>
            <person name="Patil S."/>
            <person name="Petrosino J."/>
            <person name="Pham C."/>
            <person name="Pham P."/>
            <person name="Pu L.-L."/>
            <person name="Puazo M."/>
            <person name="Raj R."/>
            <person name="Reid J."/>
            <person name="Rouhana J."/>
            <person name="Saada N."/>
            <person name="Shang Y."/>
            <person name="Simmons D."/>
            <person name="Thornton R."/>
            <person name="Warren J."/>
            <person name="Weissenberger G."/>
            <person name="Zhang J."/>
            <person name="Zhang L."/>
            <person name="Zhou C."/>
            <person name="Zhu D."/>
            <person name="Muzny D."/>
            <person name="Worley K."/>
            <person name="Gibbs R."/>
        </authorList>
    </citation>
    <scope>NUCLEOTIDE SEQUENCE [LARGE SCALE GENOMIC DNA]</scope>
    <source>
        <strain evidence="1 2">DSM 15436</strain>
    </source>
</reference>
<proteinExistence type="predicted"/>
<evidence type="ECO:0000313" key="2">
    <source>
        <dbReference type="Proteomes" id="UP000010301"/>
    </source>
</evidence>
<name>C0VYK9_9ACTO</name>
<keyword evidence="2" id="KW-1185">Reference proteome</keyword>
<gene>
    <name evidence="1" type="ORF">HMPREF0044_0249</name>
</gene>
<dbReference type="EMBL" id="ACFG01000004">
    <property type="protein sequence ID" value="EEH64512.1"/>
    <property type="molecule type" value="Genomic_DNA"/>
</dbReference>
<protein>
    <submittedName>
        <fullName evidence="1">Uncharacterized protein</fullName>
    </submittedName>
</protein>
<dbReference type="HOGENOM" id="CLU_3131279_0_0_11"/>
<dbReference type="AlphaFoldDB" id="C0VYK9"/>